<dbReference type="Proteomes" id="UP000664169">
    <property type="component" value="Unassembled WGS sequence"/>
</dbReference>
<dbReference type="AlphaFoldDB" id="A0A8H3FKB9"/>
<keyword evidence="3" id="KW-1185">Reference proteome</keyword>
<gene>
    <name evidence="2" type="ORF">GOMPHAMPRED_002593</name>
</gene>
<dbReference type="PROSITE" id="PS51186">
    <property type="entry name" value="GNAT"/>
    <property type="match status" value="1"/>
</dbReference>
<dbReference type="InterPro" id="IPR000182">
    <property type="entry name" value="GNAT_dom"/>
</dbReference>
<evidence type="ECO:0000313" key="2">
    <source>
        <dbReference type="EMBL" id="CAF9922521.1"/>
    </source>
</evidence>
<dbReference type="Gene3D" id="3.40.630.30">
    <property type="match status" value="1"/>
</dbReference>
<protein>
    <recommendedName>
        <fullName evidence="1">N-acetyltransferase domain-containing protein</fullName>
    </recommendedName>
</protein>
<dbReference type="CDD" id="cd04301">
    <property type="entry name" value="NAT_SF"/>
    <property type="match status" value="1"/>
</dbReference>
<dbReference type="PANTHER" id="PTHR42791:SF14">
    <property type="entry name" value="N-ACETYLTRANSFERASE DOMAIN-CONTAINING PROTEIN"/>
    <property type="match status" value="1"/>
</dbReference>
<proteinExistence type="predicted"/>
<feature type="domain" description="N-acetyltransferase" evidence="1">
    <location>
        <begin position="101"/>
        <end position="235"/>
    </location>
</feature>
<dbReference type="PANTHER" id="PTHR42791">
    <property type="entry name" value="GNAT FAMILY ACETYLTRANSFERASE"/>
    <property type="match status" value="1"/>
</dbReference>
<organism evidence="2 3">
    <name type="scientific">Gomphillus americanus</name>
    <dbReference type="NCBI Taxonomy" id="1940652"/>
    <lineage>
        <taxon>Eukaryota</taxon>
        <taxon>Fungi</taxon>
        <taxon>Dikarya</taxon>
        <taxon>Ascomycota</taxon>
        <taxon>Pezizomycotina</taxon>
        <taxon>Lecanoromycetes</taxon>
        <taxon>OSLEUM clade</taxon>
        <taxon>Ostropomycetidae</taxon>
        <taxon>Ostropales</taxon>
        <taxon>Graphidaceae</taxon>
        <taxon>Gomphilloideae</taxon>
        <taxon>Gomphillus</taxon>
    </lineage>
</organism>
<name>A0A8H3FKB9_9LECA</name>
<dbReference type="SUPFAM" id="SSF55729">
    <property type="entry name" value="Acyl-CoA N-acyltransferases (Nat)"/>
    <property type="match status" value="1"/>
</dbReference>
<dbReference type="GO" id="GO:0016747">
    <property type="term" value="F:acyltransferase activity, transferring groups other than amino-acyl groups"/>
    <property type="evidence" value="ECO:0007669"/>
    <property type="project" value="InterPro"/>
</dbReference>
<dbReference type="Pfam" id="PF00583">
    <property type="entry name" value="Acetyltransf_1"/>
    <property type="match status" value="1"/>
</dbReference>
<evidence type="ECO:0000259" key="1">
    <source>
        <dbReference type="PROSITE" id="PS51186"/>
    </source>
</evidence>
<dbReference type="InterPro" id="IPR052523">
    <property type="entry name" value="Trichothecene_AcTrans"/>
</dbReference>
<sequence>MGVSSDVLVEKMTSTADLARAFEVNCAAFGEQTNDGIWSAIFPSWNSTIGKQQAISRLAARLESDSKNKDGEPNTVFIKATVPSRDDPSDVRIVAGFAIWMQGSAVPGFGEKPLENEISNEELELLYPGDAKEQRYLRQLLVSLHQRRTQVIMEKADASPPAVFILDSCAVDPAFQRRGIATQLVRWGLDEAKRRGGLECITEASSMGRHVYLREGFEAEGPDMTYDVDEEFTTRDRPPNVFLRTRKDLKWTV</sequence>
<accession>A0A8H3FKB9</accession>
<dbReference type="InterPro" id="IPR016181">
    <property type="entry name" value="Acyl_CoA_acyltransferase"/>
</dbReference>
<dbReference type="EMBL" id="CAJPDQ010000018">
    <property type="protein sequence ID" value="CAF9922521.1"/>
    <property type="molecule type" value="Genomic_DNA"/>
</dbReference>
<comment type="caution">
    <text evidence="2">The sequence shown here is derived from an EMBL/GenBank/DDBJ whole genome shotgun (WGS) entry which is preliminary data.</text>
</comment>
<reference evidence="2" key="1">
    <citation type="submission" date="2021-03" db="EMBL/GenBank/DDBJ databases">
        <authorList>
            <person name="Tagirdzhanova G."/>
        </authorList>
    </citation>
    <scope>NUCLEOTIDE SEQUENCE</scope>
</reference>
<dbReference type="OrthoDB" id="2832510at2759"/>
<evidence type="ECO:0000313" key="3">
    <source>
        <dbReference type="Proteomes" id="UP000664169"/>
    </source>
</evidence>